<feature type="compositionally biased region" description="Gly residues" evidence="1">
    <location>
        <begin position="69"/>
        <end position="78"/>
    </location>
</feature>
<dbReference type="EMBL" id="CP108253">
    <property type="protein sequence ID" value="WTU44844.1"/>
    <property type="molecule type" value="Genomic_DNA"/>
</dbReference>
<feature type="chain" id="PRO_5043917265" evidence="2">
    <location>
        <begin position="17"/>
        <end position="280"/>
    </location>
</feature>
<dbReference type="AlphaFoldDB" id="A0AAU2H9K4"/>
<feature type="region of interest" description="Disordered" evidence="1">
    <location>
        <begin position="62"/>
        <end position="88"/>
    </location>
</feature>
<evidence type="ECO:0000256" key="1">
    <source>
        <dbReference type="SAM" id="MobiDB-lite"/>
    </source>
</evidence>
<name>A0AAU2H9K4_9ACTN</name>
<feature type="signal peptide" evidence="2">
    <location>
        <begin position="1"/>
        <end position="16"/>
    </location>
</feature>
<gene>
    <name evidence="3" type="ORF">OHV25_37330</name>
</gene>
<evidence type="ECO:0000313" key="3">
    <source>
        <dbReference type="EMBL" id="WTU44844.1"/>
    </source>
</evidence>
<protein>
    <submittedName>
        <fullName evidence="3">Uncharacterized protein</fullName>
    </submittedName>
</protein>
<reference evidence="3" key="1">
    <citation type="submission" date="2022-10" db="EMBL/GenBank/DDBJ databases">
        <title>The complete genomes of actinobacterial strains from the NBC collection.</title>
        <authorList>
            <person name="Joergensen T.S."/>
            <person name="Alvarez Arevalo M."/>
            <person name="Sterndorff E.B."/>
            <person name="Faurdal D."/>
            <person name="Vuksanovic O."/>
            <person name="Mourched A.-S."/>
            <person name="Charusanti P."/>
            <person name="Shaw S."/>
            <person name="Blin K."/>
            <person name="Weber T."/>
        </authorList>
    </citation>
    <scope>NUCLEOTIDE SEQUENCE</scope>
    <source>
        <strain evidence="3">NBC_00060</strain>
    </source>
</reference>
<accession>A0AAU2H9K4</accession>
<evidence type="ECO:0000256" key="2">
    <source>
        <dbReference type="SAM" id="SignalP"/>
    </source>
</evidence>
<sequence length="280" mass="27292">MARVPIVALLSAVALAATVTAASPPQAPAAGAPAARAPLDHTGVTGRIIDVPARGTVVATADCPAGTEPSGGGGGTTGQGTLISGSAPSGNSWNLTVSNLTGENKQAAGYVLCTHNTHARVTGPAVTVPAGGTATAFASCPSGEHPAGGGFVPGRGFLSASAMYTDPSGRWKVTVANNDGAAQTVSAFVLCTPAPVTLRESSRVLAVGEQAHETAACADGQRPSGGGGYAAGSTGAPGVVISSSRGLPEGTGPNKGWTVFGKNNTASPQTFTVQSICTTF</sequence>
<organism evidence="3">
    <name type="scientific">Streptomyces sp. NBC_00060</name>
    <dbReference type="NCBI Taxonomy" id="2975636"/>
    <lineage>
        <taxon>Bacteria</taxon>
        <taxon>Bacillati</taxon>
        <taxon>Actinomycetota</taxon>
        <taxon>Actinomycetes</taxon>
        <taxon>Kitasatosporales</taxon>
        <taxon>Streptomycetaceae</taxon>
        <taxon>Streptomyces</taxon>
    </lineage>
</organism>
<proteinExistence type="predicted"/>
<keyword evidence="2" id="KW-0732">Signal</keyword>